<gene>
    <name evidence="2" type="ORF">K435DRAFT_778938</name>
</gene>
<protein>
    <submittedName>
        <fullName evidence="2">Uncharacterized protein</fullName>
    </submittedName>
</protein>
<name>A0A4S8M1R0_DENBC</name>
<evidence type="ECO:0000313" key="3">
    <source>
        <dbReference type="Proteomes" id="UP000297245"/>
    </source>
</evidence>
<sequence length="132" mass="14088">MQMFNGSTQTEFIHSVLSNIGGNKNKTNIIVHGNATVHCSLTDLAALRINSVGSCEILQDPMPSQPEHEDMRAGGTSATSTGRSLASKPASLLLAESKGSPVLVKIDTVQVHALKARRINGQLLRLSETKLQ</sequence>
<reference evidence="2 3" key="1">
    <citation type="journal article" date="2019" name="Nat. Ecol. Evol.">
        <title>Megaphylogeny resolves global patterns of mushroom evolution.</title>
        <authorList>
            <person name="Varga T."/>
            <person name="Krizsan K."/>
            <person name="Foldi C."/>
            <person name="Dima B."/>
            <person name="Sanchez-Garcia M."/>
            <person name="Sanchez-Ramirez S."/>
            <person name="Szollosi G.J."/>
            <person name="Szarkandi J.G."/>
            <person name="Papp V."/>
            <person name="Albert L."/>
            <person name="Andreopoulos W."/>
            <person name="Angelini C."/>
            <person name="Antonin V."/>
            <person name="Barry K.W."/>
            <person name="Bougher N.L."/>
            <person name="Buchanan P."/>
            <person name="Buyck B."/>
            <person name="Bense V."/>
            <person name="Catcheside P."/>
            <person name="Chovatia M."/>
            <person name="Cooper J."/>
            <person name="Damon W."/>
            <person name="Desjardin D."/>
            <person name="Finy P."/>
            <person name="Geml J."/>
            <person name="Haridas S."/>
            <person name="Hughes K."/>
            <person name="Justo A."/>
            <person name="Karasinski D."/>
            <person name="Kautmanova I."/>
            <person name="Kiss B."/>
            <person name="Kocsube S."/>
            <person name="Kotiranta H."/>
            <person name="LaButti K.M."/>
            <person name="Lechner B.E."/>
            <person name="Liimatainen K."/>
            <person name="Lipzen A."/>
            <person name="Lukacs Z."/>
            <person name="Mihaltcheva S."/>
            <person name="Morgado L.N."/>
            <person name="Niskanen T."/>
            <person name="Noordeloos M.E."/>
            <person name="Ohm R.A."/>
            <person name="Ortiz-Santana B."/>
            <person name="Ovrebo C."/>
            <person name="Racz N."/>
            <person name="Riley R."/>
            <person name="Savchenko A."/>
            <person name="Shiryaev A."/>
            <person name="Soop K."/>
            <person name="Spirin V."/>
            <person name="Szebenyi C."/>
            <person name="Tomsovsky M."/>
            <person name="Tulloss R.E."/>
            <person name="Uehling J."/>
            <person name="Grigoriev I.V."/>
            <person name="Vagvolgyi C."/>
            <person name="Papp T."/>
            <person name="Martin F.M."/>
            <person name="Miettinen O."/>
            <person name="Hibbett D.S."/>
            <person name="Nagy L.G."/>
        </authorList>
    </citation>
    <scope>NUCLEOTIDE SEQUENCE [LARGE SCALE GENOMIC DNA]</scope>
    <source>
        <strain evidence="2 3">CBS 962.96</strain>
    </source>
</reference>
<evidence type="ECO:0000313" key="2">
    <source>
        <dbReference type="EMBL" id="THU95543.1"/>
    </source>
</evidence>
<keyword evidence="3" id="KW-1185">Reference proteome</keyword>
<feature type="region of interest" description="Disordered" evidence="1">
    <location>
        <begin position="59"/>
        <end position="84"/>
    </location>
</feature>
<feature type="non-terminal residue" evidence="2">
    <location>
        <position position="132"/>
    </location>
</feature>
<dbReference type="Proteomes" id="UP000297245">
    <property type="component" value="Unassembled WGS sequence"/>
</dbReference>
<accession>A0A4S8M1R0</accession>
<evidence type="ECO:0000256" key="1">
    <source>
        <dbReference type="SAM" id="MobiDB-lite"/>
    </source>
</evidence>
<dbReference type="EMBL" id="ML179197">
    <property type="protein sequence ID" value="THU95543.1"/>
    <property type="molecule type" value="Genomic_DNA"/>
</dbReference>
<organism evidence="2 3">
    <name type="scientific">Dendrothele bispora (strain CBS 962.96)</name>
    <dbReference type="NCBI Taxonomy" id="1314807"/>
    <lineage>
        <taxon>Eukaryota</taxon>
        <taxon>Fungi</taxon>
        <taxon>Dikarya</taxon>
        <taxon>Basidiomycota</taxon>
        <taxon>Agaricomycotina</taxon>
        <taxon>Agaricomycetes</taxon>
        <taxon>Agaricomycetidae</taxon>
        <taxon>Agaricales</taxon>
        <taxon>Agaricales incertae sedis</taxon>
        <taxon>Dendrothele</taxon>
    </lineage>
</organism>
<proteinExistence type="predicted"/>
<dbReference type="AlphaFoldDB" id="A0A4S8M1R0"/>